<evidence type="ECO:0000256" key="3">
    <source>
        <dbReference type="ARBA" id="ARBA00022475"/>
    </source>
</evidence>
<name>A0A415S7M0_MEDGN</name>
<evidence type="ECO:0000256" key="8">
    <source>
        <dbReference type="SAM" id="Phobius"/>
    </source>
</evidence>
<dbReference type="EMBL" id="JAQMLA010000007">
    <property type="protein sequence ID" value="MDB8685768.1"/>
    <property type="molecule type" value="Genomic_DNA"/>
</dbReference>
<evidence type="ECO:0000313" key="11">
    <source>
        <dbReference type="Proteomes" id="UP000285610"/>
    </source>
</evidence>
<keyword evidence="7 8" id="KW-0472">Membrane</keyword>
<dbReference type="AlphaFoldDB" id="A0A415S7M0"/>
<keyword evidence="5" id="KW-0862">Zinc</keyword>
<dbReference type="GO" id="GO:0005886">
    <property type="term" value="C:plasma membrane"/>
    <property type="evidence" value="ECO:0007669"/>
    <property type="project" value="UniProtKB-SubCell"/>
</dbReference>
<dbReference type="Proteomes" id="UP001212160">
    <property type="component" value="Unassembled WGS sequence"/>
</dbReference>
<dbReference type="EMBL" id="QRQE01000031">
    <property type="protein sequence ID" value="RHM73616.1"/>
    <property type="molecule type" value="Genomic_DNA"/>
</dbReference>
<dbReference type="Proteomes" id="UP000285610">
    <property type="component" value="Unassembled WGS sequence"/>
</dbReference>
<feature type="transmembrane region" description="Helical" evidence="8">
    <location>
        <begin position="6"/>
        <end position="26"/>
    </location>
</feature>
<comment type="caution">
    <text evidence="10">The sequence shown here is derived from an EMBL/GenBank/DDBJ whole genome shotgun (WGS) entry which is preliminary data.</text>
</comment>
<gene>
    <name evidence="10" type="ORF">DWZ50_12350</name>
    <name evidence="9" type="ORF">PNW85_03625</name>
</gene>
<reference evidence="10 11" key="1">
    <citation type="submission" date="2018-08" db="EMBL/GenBank/DDBJ databases">
        <title>A genome reference for cultivated species of the human gut microbiota.</title>
        <authorList>
            <person name="Zou Y."/>
            <person name="Xue W."/>
            <person name="Luo G."/>
        </authorList>
    </citation>
    <scope>NUCLEOTIDE SEQUENCE [LARGE SCALE GENOMIC DNA]</scope>
    <source>
        <strain evidence="10 11">AF33-12</strain>
    </source>
</reference>
<comment type="similarity">
    <text evidence="2">Belongs to the ZIP transporter (TC 2.A.5) family.</text>
</comment>
<feature type="transmembrane region" description="Helical" evidence="8">
    <location>
        <begin position="114"/>
        <end position="135"/>
    </location>
</feature>
<evidence type="ECO:0000313" key="9">
    <source>
        <dbReference type="EMBL" id="MDB8685768.1"/>
    </source>
</evidence>
<organism evidence="10 11">
    <name type="scientific">Mediterraneibacter gnavus</name>
    <name type="common">Ruminococcus gnavus</name>
    <dbReference type="NCBI Taxonomy" id="33038"/>
    <lineage>
        <taxon>Bacteria</taxon>
        <taxon>Bacillati</taxon>
        <taxon>Bacillota</taxon>
        <taxon>Clostridia</taxon>
        <taxon>Lachnospirales</taxon>
        <taxon>Lachnospiraceae</taxon>
        <taxon>Mediterraneibacter</taxon>
    </lineage>
</organism>
<feature type="transmembrane region" description="Helical" evidence="8">
    <location>
        <begin position="180"/>
        <end position="202"/>
    </location>
</feature>
<feature type="transmembrane region" description="Helical" evidence="8">
    <location>
        <begin position="68"/>
        <end position="87"/>
    </location>
</feature>
<dbReference type="PANTHER" id="PTHR11040">
    <property type="entry name" value="ZINC/IRON TRANSPORTER"/>
    <property type="match status" value="1"/>
</dbReference>
<dbReference type="RefSeq" id="WP_118444881.1">
    <property type="nucleotide sequence ID" value="NZ_DAWDPA010000003.1"/>
</dbReference>
<sequence length="260" mass="27411">MNLDVILGILLPFAGTTLGAAMVFFMRKEMNEKLQKGLLGFASGVMIAASVWSLLIPAIEMAEEGGQIAWIPAAAGVLLGIGFLLLLDTVTPHQHFQESEPEGIQASLRKTTMLMLAVTLHNIPEGMAVGVTFAGVLSDNVLITMTGAFVLSAGIAIQNFPEGAIISMPLRAQGITKLRAFVYGTLSGIVEPIAAFLTIWLTGLVVPLLPYFLSFAAGAMIYVVVEELIPEAQNGKHTNVGTIGVAAGFTLMMILDVALG</sequence>
<evidence type="ECO:0000256" key="6">
    <source>
        <dbReference type="ARBA" id="ARBA00022989"/>
    </source>
</evidence>
<dbReference type="GO" id="GO:0005385">
    <property type="term" value="F:zinc ion transmembrane transporter activity"/>
    <property type="evidence" value="ECO:0007669"/>
    <property type="project" value="TreeGrafter"/>
</dbReference>
<evidence type="ECO:0000256" key="7">
    <source>
        <dbReference type="ARBA" id="ARBA00023136"/>
    </source>
</evidence>
<keyword evidence="3" id="KW-1003">Cell membrane</keyword>
<dbReference type="Pfam" id="PF02535">
    <property type="entry name" value="Zip"/>
    <property type="match status" value="1"/>
</dbReference>
<evidence type="ECO:0000313" key="10">
    <source>
        <dbReference type="EMBL" id="RHM73616.1"/>
    </source>
</evidence>
<dbReference type="PANTHER" id="PTHR11040:SF211">
    <property type="entry name" value="ZINC TRANSPORTER ZIP11"/>
    <property type="match status" value="1"/>
</dbReference>
<evidence type="ECO:0000256" key="2">
    <source>
        <dbReference type="ARBA" id="ARBA00006939"/>
    </source>
</evidence>
<accession>A0A415S7M0</accession>
<evidence type="ECO:0000256" key="4">
    <source>
        <dbReference type="ARBA" id="ARBA00022692"/>
    </source>
</evidence>
<evidence type="ECO:0000256" key="1">
    <source>
        <dbReference type="ARBA" id="ARBA00004651"/>
    </source>
</evidence>
<feature type="transmembrane region" description="Helical" evidence="8">
    <location>
        <begin position="208"/>
        <end position="225"/>
    </location>
</feature>
<feature type="transmembrane region" description="Helical" evidence="8">
    <location>
        <begin position="38"/>
        <end position="56"/>
    </location>
</feature>
<feature type="transmembrane region" description="Helical" evidence="8">
    <location>
        <begin position="237"/>
        <end position="259"/>
    </location>
</feature>
<proteinExistence type="inferred from homology"/>
<feature type="transmembrane region" description="Helical" evidence="8">
    <location>
        <begin position="141"/>
        <end position="160"/>
    </location>
</feature>
<reference evidence="9" key="2">
    <citation type="submission" date="2023-01" db="EMBL/GenBank/DDBJ databases">
        <title>Human gut microbiome strain richness.</title>
        <authorList>
            <person name="Chen-Liaw A."/>
        </authorList>
    </citation>
    <scope>NUCLEOTIDE SEQUENCE</scope>
    <source>
        <strain evidence="9">RTP21484st1_H11_RTP21484_190118</strain>
    </source>
</reference>
<keyword evidence="6 8" id="KW-1133">Transmembrane helix</keyword>
<evidence type="ECO:0000256" key="5">
    <source>
        <dbReference type="ARBA" id="ARBA00022833"/>
    </source>
</evidence>
<dbReference type="InterPro" id="IPR003689">
    <property type="entry name" value="ZIP"/>
</dbReference>
<protein>
    <submittedName>
        <fullName evidence="10">ZIP family metal transporter</fullName>
    </submittedName>
</protein>
<comment type="subcellular location">
    <subcellularLocation>
        <location evidence="1">Cell membrane</location>
        <topology evidence="1">Multi-pass membrane protein</topology>
    </subcellularLocation>
</comment>
<keyword evidence="4 8" id="KW-0812">Transmembrane</keyword>